<sequence>MGGIAPGLPPSVMPDKPLRFTDSPQHYASSTSSNAPTPSPRRKSSSTSNEDVYIHDAGRVDRMERVPTIYMGNVAPFPDYGPPVYTVVPPEYYRPPEPTYFVPTDYQ</sequence>
<dbReference type="EMBL" id="JAHYIQ010000015">
    <property type="protein sequence ID" value="KAK1125983.1"/>
    <property type="molecule type" value="Genomic_DNA"/>
</dbReference>
<feature type="region of interest" description="Disordered" evidence="1">
    <location>
        <begin position="1"/>
        <end position="53"/>
    </location>
</feature>
<reference evidence="2" key="1">
    <citation type="submission" date="2021-10" db="EMBL/GenBank/DDBJ databases">
        <title>Melipona bicolor Genome sequencing and assembly.</title>
        <authorList>
            <person name="Araujo N.S."/>
            <person name="Arias M.C."/>
        </authorList>
    </citation>
    <scope>NUCLEOTIDE SEQUENCE</scope>
    <source>
        <strain evidence="2">USP_2M_L1-L4_2017</strain>
        <tissue evidence="2">Whole body</tissue>
    </source>
</reference>
<name>A0AA40FVS2_9HYME</name>
<proteinExistence type="predicted"/>
<accession>A0AA40FVS2</accession>
<evidence type="ECO:0000313" key="3">
    <source>
        <dbReference type="Proteomes" id="UP001177670"/>
    </source>
</evidence>
<protein>
    <submittedName>
        <fullName evidence="2">Uncharacterized protein</fullName>
    </submittedName>
</protein>
<evidence type="ECO:0000313" key="2">
    <source>
        <dbReference type="EMBL" id="KAK1125983.1"/>
    </source>
</evidence>
<dbReference type="Proteomes" id="UP001177670">
    <property type="component" value="Unassembled WGS sequence"/>
</dbReference>
<organism evidence="2 3">
    <name type="scientific">Melipona bicolor</name>
    <dbReference type="NCBI Taxonomy" id="60889"/>
    <lineage>
        <taxon>Eukaryota</taxon>
        <taxon>Metazoa</taxon>
        <taxon>Ecdysozoa</taxon>
        <taxon>Arthropoda</taxon>
        <taxon>Hexapoda</taxon>
        <taxon>Insecta</taxon>
        <taxon>Pterygota</taxon>
        <taxon>Neoptera</taxon>
        <taxon>Endopterygota</taxon>
        <taxon>Hymenoptera</taxon>
        <taxon>Apocrita</taxon>
        <taxon>Aculeata</taxon>
        <taxon>Apoidea</taxon>
        <taxon>Anthophila</taxon>
        <taxon>Apidae</taxon>
        <taxon>Melipona</taxon>
    </lineage>
</organism>
<gene>
    <name evidence="2" type="ORF">K0M31_005515</name>
</gene>
<evidence type="ECO:0000256" key="1">
    <source>
        <dbReference type="SAM" id="MobiDB-lite"/>
    </source>
</evidence>
<dbReference type="AlphaFoldDB" id="A0AA40FVS2"/>
<keyword evidence="3" id="KW-1185">Reference proteome</keyword>
<comment type="caution">
    <text evidence="2">The sequence shown here is derived from an EMBL/GenBank/DDBJ whole genome shotgun (WGS) entry which is preliminary data.</text>
</comment>